<reference evidence="4 5" key="1">
    <citation type="journal article" date="2020" name="Nature">
        <title>Bacterial chemolithoautotrophy via manganese oxidation.</title>
        <authorList>
            <person name="Yu H."/>
            <person name="Leadbetter J.R."/>
        </authorList>
    </citation>
    <scope>NUCLEOTIDE SEQUENCE [LARGE SCALE GENOMIC DNA]</scope>
    <source>
        <strain evidence="4 5">RBP-1</strain>
    </source>
</reference>
<dbReference type="PANTHER" id="PTHR30097:SF4">
    <property type="entry name" value="SLR6042 PROTEIN"/>
    <property type="match status" value="1"/>
</dbReference>
<dbReference type="InterPro" id="IPR051909">
    <property type="entry name" value="MFP_Cation_Efflux"/>
</dbReference>
<keyword evidence="1" id="KW-0813">Transport</keyword>
<dbReference type="Proteomes" id="UP000521868">
    <property type="component" value="Unassembled WGS sequence"/>
</dbReference>
<dbReference type="EMBL" id="VTOX01000006">
    <property type="protein sequence ID" value="NKE67561.1"/>
    <property type="molecule type" value="Genomic_DNA"/>
</dbReference>
<dbReference type="Gene3D" id="2.40.30.170">
    <property type="match status" value="1"/>
</dbReference>
<evidence type="ECO:0000256" key="2">
    <source>
        <dbReference type="SAM" id="SignalP"/>
    </source>
</evidence>
<dbReference type="InterPro" id="IPR058627">
    <property type="entry name" value="MdtA-like_C"/>
</dbReference>
<organism evidence="4 5">
    <name type="scientific">Ramlibacter lithotrophicus</name>
    <dbReference type="NCBI Taxonomy" id="2606681"/>
    <lineage>
        <taxon>Bacteria</taxon>
        <taxon>Pseudomonadati</taxon>
        <taxon>Pseudomonadota</taxon>
        <taxon>Betaproteobacteria</taxon>
        <taxon>Burkholderiales</taxon>
        <taxon>Comamonadaceae</taxon>
        <taxon>Ramlibacter</taxon>
    </lineage>
</organism>
<dbReference type="Gene3D" id="1.10.287.470">
    <property type="entry name" value="Helix hairpin bin"/>
    <property type="match status" value="1"/>
</dbReference>
<feature type="chain" id="PRO_5030882428" evidence="2">
    <location>
        <begin position="21"/>
        <end position="366"/>
    </location>
</feature>
<keyword evidence="5" id="KW-1185">Reference proteome</keyword>
<name>A0A7X6DI32_9BURK</name>
<dbReference type="GO" id="GO:0030313">
    <property type="term" value="C:cell envelope"/>
    <property type="evidence" value="ECO:0007669"/>
    <property type="project" value="TreeGrafter"/>
</dbReference>
<feature type="domain" description="Multidrug resistance protein MdtA-like C-terminal permuted SH3" evidence="3">
    <location>
        <begin position="303"/>
        <end position="359"/>
    </location>
</feature>
<proteinExistence type="predicted"/>
<accession>A0A7X6DI32</accession>
<dbReference type="GO" id="GO:0015679">
    <property type="term" value="P:plasma membrane copper ion transport"/>
    <property type="evidence" value="ECO:0007669"/>
    <property type="project" value="TreeGrafter"/>
</dbReference>
<feature type="signal peptide" evidence="2">
    <location>
        <begin position="1"/>
        <end position="20"/>
    </location>
</feature>
<sequence length="366" mass="37908">MKARAFLAAALLALAAPVWPGEGHDHGDAPAQTNGNGPQRLPDGRVFLPKPAQHQLSVRTTVARAGELGRTVELAGRIAMDPNAGGKVQSTIAGRIEAAGSGLPAPGQSVRKGQVLAYVVASAAPMERASQAAQLAELQAARALAAKRLARLRELSDTVPRKEIEAAESEVASLAARATAVSGGLRAREALTAPLTGVIASSNVVLGQVVDARELAFEIVDPTKLAVEATTFDPELAANIGNASLAVGGETVQLRFTGAARSLRDQALPLNFRAQGAALSRLAVGQPVKVFVHTRSFVRGVPLPSSAVMRSASNQSIVWVKTAPEKFEARVVTVEPLDGVNVAVTQGLSVGDRVATQGATLINQVR</sequence>
<dbReference type="GO" id="GO:0060003">
    <property type="term" value="P:copper ion export"/>
    <property type="evidence" value="ECO:0007669"/>
    <property type="project" value="TreeGrafter"/>
</dbReference>
<dbReference type="AlphaFoldDB" id="A0A7X6DI32"/>
<evidence type="ECO:0000313" key="5">
    <source>
        <dbReference type="Proteomes" id="UP000521868"/>
    </source>
</evidence>
<gene>
    <name evidence="4" type="ORF">RAMLITH_17195</name>
</gene>
<dbReference type="PANTHER" id="PTHR30097">
    <property type="entry name" value="CATION EFFLUX SYSTEM PROTEIN CUSB"/>
    <property type="match status" value="1"/>
</dbReference>
<keyword evidence="2" id="KW-0732">Signal</keyword>
<dbReference type="RefSeq" id="WP_168108678.1">
    <property type="nucleotide sequence ID" value="NZ_VTOX01000006.1"/>
</dbReference>
<evidence type="ECO:0000259" key="3">
    <source>
        <dbReference type="Pfam" id="PF25967"/>
    </source>
</evidence>
<dbReference type="Gene3D" id="2.40.50.100">
    <property type="match status" value="1"/>
</dbReference>
<evidence type="ECO:0000313" key="4">
    <source>
        <dbReference type="EMBL" id="NKE67561.1"/>
    </source>
</evidence>
<protein>
    <submittedName>
        <fullName evidence="4">HlyD family efflux transporter periplasmic adaptor subunit</fullName>
    </submittedName>
</protein>
<evidence type="ECO:0000256" key="1">
    <source>
        <dbReference type="ARBA" id="ARBA00022448"/>
    </source>
</evidence>
<comment type="caution">
    <text evidence="4">The sequence shown here is derived from an EMBL/GenBank/DDBJ whole genome shotgun (WGS) entry which is preliminary data.</text>
</comment>
<dbReference type="Pfam" id="PF25967">
    <property type="entry name" value="RND-MFP_C"/>
    <property type="match status" value="1"/>
</dbReference>
<dbReference type="Gene3D" id="2.40.420.20">
    <property type="match status" value="1"/>
</dbReference>
<dbReference type="SUPFAM" id="SSF111369">
    <property type="entry name" value="HlyD-like secretion proteins"/>
    <property type="match status" value="1"/>
</dbReference>